<comment type="subcellular location">
    <subcellularLocation>
        <location evidence="2">Membrane</location>
        <topology evidence="2">Multi-pass membrane protein</topology>
    </subcellularLocation>
</comment>
<feature type="transmembrane region" description="Helical" evidence="11">
    <location>
        <begin position="337"/>
        <end position="357"/>
    </location>
</feature>
<name>A0A1F4XEP3_9BACT</name>
<evidence type="ECO:0000256" key="3">
    <source>
        <dbReference type="ARBA" id="ARBA00007931"/>
    </source>
</evidence>
<dbReference type="Gene3D" id="2.30.42.10">
    <property type="match status" value="1"/>
</dbReference>
<keyword evidence="7" id="KW-0862">Zinc</keyword>
<evidence type="ECO:0000256" key="4">
    <source>
        <dbReference type="ARBA" id="ARBA00022670"/>
    </source>
</evidence>
<dbReference type="InterPro" id="IPR004387">
    <property type="entry name" value="Pept_M50_Zn"/>
</dbReference>
<reference evidence="13 14" key="1">
    <citation type="journal article" date="2016" name="Nat. Commun.">
        <title>Thousands of microbial genomes shed light on interconnected biogeochemical processes in an aquifer system.</title>
        <authorList>
            <person name="Anantharaman K."/>
            <person name="Brown C.T."/>
            <person name="Hug L.A."/>
            <person name="Sharon I."/>
            <person name="Castelle C.J."/>
            <person name="Probst A.J."/>
            <person name="Thomas B.C."/>
            <person name="Singh A."/>
            <person name="Wilkins M.J."/>
            <person name="Karaoz U."/>
            <person name="Brodie E.L."/>
            <person name="Williams K.H."/>
            <person name="Hubbard S.S."/>
            <person name="Banfield J.F."/>
        </authorList>
    </citation>
    <scope>NUCLEOTIDE SEQUENCE [LARGE SCALE GENOMIC DNA]</scope>
</reference>
<dbReference type="Pfam" id="PF02163">
    <property type="entry name" value="Peptidase_M50"/>
    <property type="match status" value="1"/>
</dbReference>
<sequence>MTVVFFILIIVALILVHELGHFLVAKLFRIWVQEFGVFFPPRIFALRKGETEYSFNLLPLGGFVRIFGENASEGGGNPRSMASKSRPVQASVVVAGVLCNVLFAWVLFSVGYSFGLPALASTETFGEVKDVTPMIVGVRPNSPAERVGLKPEDVIISLETGKKEVLPEGATALQVREFIGAHQDQSLLITVTRDGEEKIFLASAEEGFIEGRKALGVDIDDVGVLQLPVHLAVLQGVVATKDMTISSALSLAGFFSRLVRGAADFSSVAGPIGIVSFGALAVGQGFAPTIVLTALISINLAIINLIPIPGLDGGRLFIIAIESIFRRPVPEYVTTRLTIFGLGLLVLLMLVVSYHDIARLVS</sequence>
<keyword evidence="9" id="KW-0482">Metalloprotease</keyword>
<comment type="cofactor">
    <cofactor evidence="1">
        <name>Zn(2+)</name>
        <dbReference type="ChEBI" id="CHEBI:29105"/>
    </cofactor>
</comment>
<comment type="caution">
    <text evidence="13">The sequence shown here is derived from an EMBL/GenBank/DDBJ whole genome shotgun (WGS) entry which is preliminary data.</text>
</comment>
<dbReference type="PANTHER" id="PTHR42837:SF2">
    <property type="entry name" value="MEMBRANE METALLOPROTEASE ARASP2, CHLOROPLASTIC-RELATED"/>
    <property type="match status" value="1"/>
</dbReference>
<keyword evidence="10 11" id="KW-0472">Membrane</keyword>
<dbReference type="EMBL" id="MEWX01000029">
    <property type="protein sequence ID" value="OGC80094.1"/>
    <property type="molecule type" value="Genomic_DNA"/>
</dbReference>
<feature type="transmembrane region" description="Helical" evidence="11">
    <location>
        <begin position="290"/>
        <end position="308"/>
    </location>
</feature>
<dbReference type="GO" id="GO:0004222">
    <property type="term" value="F:metalloendopeptidase activity"/>
    <property type="evidence" value="ECO:0007669"/>
    <property type="project" value="InterPro"/>
</dbReference>
<dbReference type="InterPro" id="IPR008915">
    <property type="entry name" value="Peptidase_M50"/>
</dbReference>
<feature type="domain" description="PDZ" evidence="12">
    <location>
        <begin position="104"/>
        <end position="195"/>
    </location>
</feature>
<dbReference type="SMART" id="SM00228">
    <property type="entry name" value="PDZ"/>
    <property type="match status" value="1"/>
</dbReference>
<dbReference type="CDD" id="cd06163">
    <property type="entry name" value="S2P-M50_PDZ_RseP-like"/>
    <property type="match status" value="1"/>
</dbReference>
<dbReference type="InterPro" id="IPR036034">
    <property type="entry name" value="PDZ_sf"/>
</dbReference>
<keyword evidence="6" id="KW-0378">Hydrolase</keyword>
<dbReference type="PANTHER" id="PTHR42837">
    <property type="entry name" value="REGULATOR OF SIGMA-E PROTEASE RSEP"/>
    <property type="match status" value="1"/>
</dbReference>
<feature type="transmembrane region" description="Helical" evidence="11">
    <location>
        <begin position="6"/>
        <end position="25"/>
    </location>
</feature>
<evidence type="ECO:0000313" key="13">
    <source>
        <dbReference type="EMBL" id="OGC80094.1"/>
    </source>
</evidence>
<keyword evidence="5 11" id="KW-0812">Transmembrane</keyword>
<feature type="transmembrane region" description="Helical" evidence="11">
    <location>
        <begin position="88"/>
        <end position="108"/>
    </location>
</feature>
<evidence type="ECO:0000259" key="12">
    <source>
        <dbReference type="SMART" id="SM00228"/>
    </source>
</evidence>
<gene>
    <name evidence="13" type="ORF">A2943_03255</name>
</gene>
<protein>
    <recommendedName>
        <fullName evidence="12">PDZ domain-containing protein</fullName>
    </recommendedName>
</protein>
<dbReference type="STRING" id="1797243.A2943_03255"/>
<evidence type="ECO:0000256" key="10">
    <source>
        <dbReference type="ARBA" id="ARBA00023136"/>
    </source>
</evidence>
<organism evidence="13 14">
    <name type="scientific">Candidatus Adlerbacteria bacterium RIFCSPLOWO2_01_FULL_51_16</name>
    <dbReference type="NCBI Taxonomy" id="1797243"/>
    <lineage>
        <taxon>Bacteria</taxon>
        <taxon>Candidatus Adleribacteriota</taxon>
    </lineage>
</organism>
<dbReference type="SUPFAM" id="SSF50156">
    <property type="entry name" value="PDZ domain-like"/>
    <property type="match status" value="1"/>
</dbReference>
<evidence type="ECO:0000256" key="6">
    <source>
        <dbReference type="ARBA" id="ARBA00022801"/>
    </source>
</evidence>
<evidence type="ECO:0000256" key="1">
    <source>
        <dbReference type="ARBA" id="ARBA00001947"/>
    </source>
</evidence>
<comment type="similarity">
    <text evidence="3">Belongs to the peptidase M50B family.</text>
</comment>
<keyword evidence="4" id="KW-0645">Protease</keyword>
<evidence type="ECO:0000256" key="9">
    <source>
        <dbReference type="ARBA" id="ARBA00023049"/>
    </source>
</evidence>
<accession>A0A1F4XEP3</accession>
<feature type="transmembrane region" description="Helical" evidence="11">
    <location>
        <begin position="265"/>
        <end position="283"/>
    </location>
</feature>
<dbReference type="AlphaFoldDB" id="A0A1F4XEP3"/>
<evidence type="ECO:0000256" key="11">
    <source>
        <dbReference type="SAM" id="Phobius"/>
    </source>
</evidence>
<evidence type="ECO:0000256" key="5">
    <source>
        <dbReference type="ARBA" id="ARBA00022692"/>
    </source>
</evidence>
<dbReference type="Proteomes" id="UP000176185">
    <property type="component" value="Unassembled WGS sequence"/>
</dbReference>
<evidence type="ECO:0000256" key="7">
    <source>
        <dbReference type="ARBA" id="ARBA00022833"/>
    </source>
</evidence>
<dbReference type="GO" id="GO:0016020">
    <property type="term" value="C:membrane"/>
    <property type="evidence" value="ECO:0007669"/>
    <property type="project" value="UniProtKB-SubCell"/>
</dbReference>
<dbReference type="GO" id="GO:0006508">
    <property type="term" value="P:proteolysis"/>
    <property type="evidence" value="ECO:0007669"/>
    <property type="project" value="UniProtKB-KW"/>
</dbReference>
<dbReference type="InterPro" id="IPR001478">
    <property type="entry name" value="PDZ"/>
</dbReference>
<evidence type="ECO:0000256" key="8">
    <source>
        <dbReference type="ARBA" id="ARBA00022989"/>
    </source>
</evidence>
<evidence type="ECO:0000313" key="14">
    <source>
        <dbReference type="Proteomes" id="UP000176185"/>
    </source>
</evidence>
<keyword evidence="8 11" id="KW-1133">Transmembrane helix</keyword>
<evidence type="ECO:0000256" key="2">
    <source>
        <dbReference type="ARBA" id="ARBA00004141"/>
    </source>
</evidence>
<proteinExistence type="inferred from homology"/>